<protein>
    <submittedName>
        <fullName evidence="2">Uncharacterized protein</fullName>
    </submittedName>
</protein>
<dbReference type="AlphaFoldDB" id="A0AAV9UWL6"/>
<feature type="compositionally biased region" description="Basic and acidic residues" evidence="1">
    <location>
        <begin position="270"/>
        <end position="299"/>
    </location>
</feature>
<evidence type="ECO:0000313" key="2">
    <source>
        <dbReference type="EMBL" id="KAK6350300.1"/>
    </source>
</evidence>
<proteinExistence type="predicted"/>
<evidence type="ECO:0000313" key="3">
    <source>
        <dbReference type="Proteomes" id="UP001375240"/>
    </source>
</evidence>
<gene>
    <name evidence="2" type="ORF">TWF696_006531</name>
</gene>
<feature type="region of interest" description="Disordered" evidence="1">
    <location>
        <begin position="240"/>
        <end position="422"/>
    </location>
</feature>
<sequence length="422" mass="45467">MDGLTLTKNFHSITFEGKNHILSKPGQEVLLRLRAKDKVELMFPSPSTAKMVQFMTRPQSLTVYYLESGDAIVLLIDDKNGTFGYPRFFSCNKNGPRRWESIKNDFAITKVANTLLGTKVFGKNHVIALKGDDEDSEPGIKTLRKYLGHSKWQNVGYSLLEKKCRDLMLASGMDFDHFFPKLKGARGQHLLSSPPQAPTEPARKVVYERLKIENLVKRRGHRGPAAGPGALADLPAGEHQLAPQASDADDGGEERGDLANNSQSQVAQPDHSDPKAEEDCEPERGPGCEHEGEGLHEATAEPAVGTTDAGKAADAVGIQPTDARGHEDDNLNTKATRLAPAPKALRTMLASGGRSSDPLERAAAGQGNLINPGGSVPSEGTTINEDLGALPNAGPAAGSTSQESRKQPVVWGDFESWQPKSK</sequence>
<dbReference type="Proteomes" id="UP001375240">
    <property type="component" value="Unassembled WGS sequence"/>
</dbReference>
<feature type="compositionally biased region" description="Low complexity" evidence="1">
    <location>
        <begin position="387"/>
        <end position="398"/>
    </location>
</feature>
<evidence type="ECO:0000256" key="1">
    <source>
        <dbReference type="SAM" id="MobiDB-lite"/>
    </source>
</evidence>
<comment type="caution">
    <text evidence="2">The sequence shown here is derived from an EMBL/GenBank/DDBJ whole genome shotgun (WGS) entry which is preliminary data.</text>
</comment>
<keyword evidence="3" id="KW-1185">Reference proteome</keyword>
<accession>A0AAV9UWL6</accession>
<organism evidence="2 3">
    <name type="scientific">Orbilia brochopaga</name>
    <dbReference type="NCBI Taxonomy" id="3140254"/>
    <lineage>
        <taxon>Eukaryota</taxon>
        <taxon>Fungi</taxon>
        <taxon>Dikarya</taxon>
        <taxon>Ascomycota</taxon>
        <taxon>Pezizomycotina</taxon>
        <taxon>Orbiliomycetes</taxon>
        <taxon>Orbiliales</taxon>
        <taxon>Orbiliaceae</taxon>
        <taxon>Orbilia</taxon>
    </lineage>
</organism>
<reference evidence="2 3" key="1">
    <citation type="submission" date="2019-10" db="EMBL/GenBank/DDBJ databases">
        <authorList>
            <person name="Palmer J.M."/>
        </authorList>
    </citation>
    <scope>NUCLEOTIDE SEQUENCE [LARGE SCALE GENOMIC DNA]</scope>
    <source>
        <strain evidence="2 3">TWF696</strain>
    </source>
</reference>
<dbReference type="EMBL" id="JAVHNQ010000004">
    <property type="protein sequence ID" value="KAK6350300.1"/>
    <property type="molecule type" value="Genomic_DNA"/>
</dbReference>
<name>A0AAV9UWL6_9PEZI</name>